<dbReference type="AlphaFoldDB" id="A0A8A1MIZ5"/>
<dbReference type="VEuPathDB" id="FungiDB:I7I51_06902"/>
<evidence type="ECO:0000313" key="2">
    <source>
        <dbReference type="EMBL" id="QSS66051.1"/>
    </source>
</evidence>
<reference evidence="2" key="1">
    <citation type="submission" date="2021-01" db="EMBL/GenBank/DDBJ databases">
        <title>Chromosome-level genome assembly of a human fungal pathogen reveals clustering of transcriptionally co-regulated genes.</title>
        <authorList>
            <person name="Voorhies M."/>
            <person name="Cohen S."/>
            <person name="Shea T.P."/>
            <person name="Petrus S."/>
            <person name="Munoz J.F."/>
            <person name="Poplawski S."/>
            <person name="Goldman W.E."/>
            <person name="Michael T."/>
            <person name="Cuomo C.A."/>
            <person name="Sil A."/>
            <person name="Beyhan S."/>
        </authorList>
    </citation>
    <scope>NUCLEOTIDE SEQUENCE</scope>
    <source>
        <strain evidence="2">WU24</strain>
    </source>
</reference>
<proteinExistence type="inferred from homology"/>
<dbReference type="PANTHER" id="PTHR31438">
    <property type="entry name" value="LYSINE N-ACYLTRANSFERASE C17G9.06C-RELATED"/>
    <property type="match status" value="1"/>
</dbReference>
<gene>
    <name evidence="2" type="ORF">I7I51_06902</name>
</gene>
<dbReference type="InterPro" id="IPR016181">
    <property type="entry name" value="Acyl_CoA_acyltransferase"/>
</dbReference>
<comment type="similarity">
    <text evidence="1">Belongs to the lysine N-acyltransferase MbtK family.</text>
</comment>
<evidence type="ECO:0000313" key="3">
    <source>
        <dbReference type="Proteomes" id="UP000663671"/>
    </source>
</evidence>
<organism evidence="2 3">
    <name type="scientific">Ajellomyces capsulatus</name>
    <name type="common">Darling's disease fungus</name>
    <name type="synonym">Histoplasma capsulatum</name>
    <dbReference type="NCBI Taxonomy" id="5037"/>
    <lineage>
        <taxon>Eukaryota</taxon>
        <taxon>Fungi</taxon>
        <taxon>Dikarya</taxon>
        <taxon>Ascomycota</taxon>
        <taxon>Pezizomycotina</taxon>
        <taxon>Eurotiomycetes</taxon>
        <taxon>Eurotiomycetidae</taxon>
        <taxon>Onygenales</taxon>
        <taxon>Ajellomycetaceae</taxon>
        <taxon>Histoplasma</taxon>
    </lineage>
</organism>
<dbReference type="OrthoDB" id="448427at2759"/>
<evidence type="ECO:0000256" key="1">
    <source>
        <dbReference type="ARBA" id="ARBA00009893"/>
    </source>
</evidence>
<dbReference type="SUPFAM" id="SSF55729">
    <property type="entry name" value="Acyl-CoA N-acyltransferases (Nat)"/>
    <property type="match status" value="1"/>
</dbReference>
<dbReference type="EMBL" id="CP069115">
    <property type="protein sequence ID" value="QSS66051.1"/>
    <property type="molecule type" value="Genomic_DNA"/>
</dbReference>
<dbReference type="PANTHER" id="PTHR31438:SF1">
    <property type="entry name" value="LYSINE N-ACYLTRANSFERASE C17G9.06C-RELATED"/>
    <property type="match status" value="1"/>
</dbReference>
<dbReference type="GO" id="GO:0016410">
    <property type="term" value="F:N-acyltransferase activity"/>
    <property type="evidence" value="ECO:0007669"/>
    <property type="project" value="TreeGrafter"/>
</dbReference>
<dbReference type="Gene3D" id="3.40.630.30">
    <property type="match status" value="1"/>
</dbReference>
<sequence length="48" mass="5614">MMEPRVDNTKIISYLHAVGFSKDGEVTFPHKQSALMRIRRENWEAPLL</sequence>
<name>A0A8A1MIZ5_AJECA</name>
<protein>
    <submittedName>
        <fullName evidence="2">Siderophore biosynthesis protein</fullName>
    </submittedName>
</protein>
<accession>A0A8A1MIZ5</accession>
<dbReference type="Proteomes" id="UP000663671">
    <property type="component" value="Chromosome 3"/>
</dbReference>